<accession>A0A1F5LI51</accession>
<proteinExistence type="inferred from homology"/>
<name>A0A1F5LI51_PENAI</name>
<gene>
    <name evidence="5" type="ORF">PENARI_c009G05543</name>
</gene>
<dbReference type="InterPro" id="IPR029058">
    <property type="entry name" value="AB_hydrolase_fold"/>
</dbReference>
<feature type="signal peptide" evidence="3">
    <location>
        <begin position="1"/>
        <end position="16"/>
    </location>
</feature>
<evidence type="ECO:0000313" key="5">
    <source>
        <dbReference type="EMBL" id="OGE52913.1"/>
    </source>
</evidence>
<evidence type="ECO:0000256" key="3">
    <source>
        <dbReference type="RuleBase" id="RU361235"/>
    </source>
</evidence>
<dbReference type="Pfam" id="PF00135">
    <property type="entry name" value="COesterase"/>
    <property type="match status" value="1"/>
</dbReference>
<dbReference type="AlphaFoldDB" id="A0A1F5LI51"/>
<dbReference type="InterPro" id="IPR019826">
    <property type="entry name" value="Carboxylesterase_B_AS"/>
</dbReference>
<dbReference type="PANTHER" id="PTHR11559">
    <property type="entry name" value="CARBOXYLESTERASE"/>
    <property type="match status" value="1"/>
</dbReference>
<evidence type="ECO:0000256" key="1">
    <source>
        <dbReference type="ARBA" id="ARBA00005964"/>
    </source>
</evidence>
<keyword evidence="3" id="KW-0732">Signal</keyword>
<evidence type="ECO:0000313" key="6">
    <source>
        <dbReference type="Proteomes" id="UP000177622"/>
    </source>
</evidence>
<dbReference type="OrthoDB" id="408631at2759"/>
<dbReference type="SUPFAM" id="SSF53474">
    <property type="entry name" value="alpha/beta-Hydrolases"/>
    <property type="match status" value="1"/>
</dbReference>
<evidence type="ECO:0000259" key="4">
    <source>
        <dbReference type="Pfam" id="PF00135"/>
    </source>
</evidence>
<organism evidence="5 6">
    <name type="scientific">Penicillium arizonense</name>
    <dbReference type="NCBI Taxonomy" id="1835702"/>
    <lineage>
        <taxon>Eukaryota</taxon>
        <taxon>Fungi</taxon>
        <taxon>Dikarya</taxon>
        <taxon>Ascomycota</taxon>
        <taxon>Pezizomycotina</taxon>
        <taxon>Eurotiomycetes</taxon>
        <taxon>Eurotiomycetidae</taxon>
        <taxon>Eurotiales</taxon>
        <taxon>Aspergillaceae</taxon>
        <taxon>Penicillium</taxon>
    </lineage>
</organism>
<keyword evidence="2 3" id="KW-0378">Hydrolase</keyword>
<dbReference type="EC" id="3.1.1.-" evidence="3"/>
<reference evidence="5 6" key="1">
    <citation type="journal article" date="2016" name="Sci. Rep.">
        <title>Penicillium arizonense, a new, genome sequenced fungal species, reveals a high chemical diversity in secreted metabolites.</title>
        <authorList>
            <person name="Grijseels S."/>
            <person name="Nielsen J.C."/>
            <person name="Randelovic M."/>
            <person name="Nielsen J."/>
            <person name="Nielsen K.F."/>
            <person name="Workman M."/>
            <person name="Frisvad J.C."/>
        </authorList>
    </citation>
    <scope>NUCLEOTIDE SEQUENCE [LARGE SCALE GENOMIC DNA]</scope>
    <source>
        <strain evidence="5 6">CBS 141311</strain>
    </source>
</reference>
<dbReference type="STRING" id="1835702.A0A1F5LI51"/>
<keyword evidence="6" id="KW-1185">Reference proteome</keyword>
<dbReference type="GO" id="GO:0017000">
    <property type="term" value="P:antibiotic biosynthetic process"/>
    <property type="evidence" value="ECO:0007669"/>
    <property type="project" value="UniProtKB-ARBA"/>
</dbReference>
<dbReference type="FunFam" id="3.40.50.1820:FF:000316">
    <property type="entry name" value="Carboxylic ester hydrolase"/>
    <property type="match status" value="1"/>
</dbReference>
<evidence type="ECO:0000256" key="2">
    <source>
        <dbReference type="ARBA" id="ARBA00022801"/>
    </source>
</evidence>
<dbReference type="Proteomes" id="UP000177622">
    <property type="component" value="Unassembled WGS sequence"/>
</dbReference>
<dbReference type="RefSeq" id="XP_022488352.1">
    <property type="nucleotide sequence ID" value="XM_022631866.1"/>
</dbReference>
<dbReference type="GeneID" id="34576600"/>
<feature type="domain" description="Carboxylesterase type B" evidence="4">
    <location>
        <begin position="18"/>
        <end position="511"/>
    </location>
</feature>
<dbReference type="EMBL" id="LXJU01000009">
    <property type="protein sequence ID" value="OGE52913.1"/>
    <property type="molecule type" value="Genomic_DNA"/>
</dbReference>
<feature type="chain" id="PRO_5009363466" description="Carboxylic ester hydrolase" evidence="3">
    <location>
        <begin position="17"/>
        <end position="536"/>
    </location>
</feature>
<dbReference type="PROSITE" id="PS00122">
    <property type="entry name" value="CARBOXYLESTERASE_B_1"/>
    <property type="match status" value="1"/>
</dbReference>
<dbReference type="GO" id="GO:0072330">
    <property type="term" value="P:monocarboxylic acid biosynthetic process"/>
    <property type="evidence" value="ECO:0007669"/>
    <property type="project" value="UniProtKB-ARBA"/>
</dbReference>
<dbReference type="Gene3D" id="3.40.50.1820">
    <property type="entry name" value="alpha/beta hydrolase"/>
    <property type="match status" value="1"/>
</dbReference>
<dbReference type="GO" id="GO:0016787">
    <property type="term" value="F:hydrolase activity"/>
    <property type="evidence" value="ECO:0007669"/>
    <property type="project" value="UniProtKB-KW"/>
</dbReference>
<sequence>MAHFLCTFALLSVASATSPVVKLGYANYEGRSLSTGVSQWLGIRFAAPPVGERRFAAPQDPLPVAGVQQATEHGSICIPTASNEGTTVPAGTSEDCLFLDVYAPTRAVGSKKLPVYFFIQGGGFAQNSNANYNGTGLIEASGNNIVVVTFNYRVGPYGFLAGEEVVSGGSLNNGLKDQRKALKWVHKHISKFGGDPNHVVIGGDSAGAASVTLMLSAYGGKDEGLFVAAAAESQSFATMLNVAESQFAYNELVNATGCNGNNDTLACLRNLDVNALQQKNVNRPYPGAPGKPLYLYSPTIDEDLVPDHTYSLFHEGKFIKVPVIFGDDTNEGTIFVPRSTSSVAEADTFIKNQFPYMTKAQLSKINSIYLTENQTEVFPNAGDYWRPASTAYGEIRYICPGIDMSTVYAAAGVPSWNYHYAVQDPAAESSGVGTSHTIEVNAIWGPENTGGGAPASYTTSNAAIVPLMQAYWTSFIRSLDPNRHRLQSSPEWRTWGQDGGHQRIFIRTGETRMETVSSDQRARCEYLIGIGVDLHQ</sequence>
<dbReference type="InterPro" id="IPR019819">
    <property type="entry name" value="Carboxylesterase_B_CS"/>
</dbReference>
<dbReference type="InterPro" id="IPR050309">
    <property type="entry name" value="Type-B_Carboxylest/Lipase"/>
</dbReference>
<dbReference type="InterPro" id="IPR002018">
    <property type="entry name" value="CarbesteraseB"/>
</dbReference>
<protein>
    <recommendedName>
        <fullName evidence="3">Carboxylic ester hydrolase</fullName>
        <ecNumber evidence="3">3.1.1.-</ecNumber>
    </recommendedName>
</protein>
<comment type="similarity">
    <text evidence="1 3">Belongs to the type-B carboxylesterase/lipase family.</text>
</comment>
<dbReference type="PROSITE" id="PS00941">
    <property type="entry name" value="CARBOXYLESTERASE_B_2"/>
    <property type="match status" value="1"/>
</dbReference>
<comment type="caution">
    <text evidence="5">The sequence shown here is derived from an EMBL/GenBank/DDBJ whole genome shotgun (WGS) entry which is preliminary data.</text>
</comment>